<dbReference type="EMBL" id="JAOA01000003">
    <property type="protein sequence ID" value="EUA18784.1"/>
    <property type="molecule type" value="Genomic_DNA"/>
</dbReference>
<evidence type="ECO:0000313" key="1">
    <source>
        <dbReference type="EMBL" id="EUA18784.1"/>
    </source>
</evidence>
<organism evidence="1 2">
    <name type="scientific">Mycobacterium kansasii 662</name>
    <dbReference type="NCBI Taxonomy" id="1299326"/>
    <lineage>
        <taxon>Bacteria</taxon>
        <taxon>Bacillati</taxon>
        <taxon>Actinomycetota</taxon>
        <taxon>Actinomycetes</taxon>
        <taxon>Mycobacteriales</taxon>
        <taxon>Mycobacteriaceae</taxon>
        <taxon>Mycobacterium</taxon>
    </lineage>
</organism>
<accession>X7ZHI8</accession>
<comment type="caution">
    <text evidence="1">The sequence shown here is derived from an EMBL/GenBank/DDBJ whole genome shotgun (WGS) entry which is preliminary data.</text>
</comment>
<protein>
    <submittedName>
        <fullName evidence="1">Putative secreted protein</fullName>
    </submittedName>
</protein>
<evidence type="ECO:0000313" key="2">
    <source>
        <dbReference type="Proteomes" id="UP000020561"/>
    </source>
</evidence>
<gene>
    <name evidence="1" type="ORF">I545_2784</name>
</gene>
<reference evidence="1 2" key="1">
    <citation type="submission" date="2013-12" db="EMBL/GenBank/DDBJ databases">
        <authorList>
            <person name="Brown-Elliot B."/>
            <person name="Wallace R."/>
            <person name="Lenaerts A."/>
            <person name="Ordway D."/>
            <person name="DeGroote M.A."/>
            <person name="Parker T."/>
            <person name="Sizemore C."/>
            <person name="Tallon L.J."/>
            <person name="Sadzewicz L.K."/>
            <person name="Sengamalay N."/>
            <person name="Fraser C.M."/>
            <person name="Hine E."/>
            <person name="Shefchek K.A."/>
            <person name="Das S.P."/>
            <person name="Tettelin H."/>
        </authorList>
    </citation>
    <scope>NUCLEOTIDE SEQUENCE [LARGE SCALE GENOMIC DNA]</scope>
    <source>
        <strain evidence="1 2">662</strain>
    </source>
</reference>
<dbReference type="Proteomes" id="UP000020561">
    <property type="component" value="Unassembled WGS sequence"/>
</dbReference>
<dbReference type="PATRIC" id="fig|1299326.3.peg.2672"/>
<dbReference type="AlphaFoldDB" id="X7ZHI8"/>
<proteinExistence type="predicted"/>
<sequence>MRETTWKWDCLLPDGTIEYDPAKSIAAYTPGPHGILTGVFHTDITSGACKGNVDMPVSAKPAFEPESVI</sequence>
<name>X7ZHI8_MYCKA</name>